<comment type="caution">
    <text evidence="1">The sequence shown here is derived from an EMBL/GenBank/DDBJ whole genome shotgun (WGS) entry which is preliminary data.</text>
</comment>
<proteinExistence type="predicted"/>
<keyword evidence="2" id="KW-1185">Reference proteome</keyword>
<dbReference type="OrthoDB" id="123873at2759"/>
<dbReference type="Proteomes" id="UP000198211">
    <property type="component" value="Unassembled WGS sequence"/>
</dbReference>
<reference evidence="2" key="1">
    <citation type="submission" date="2017-03" db="EMBL/GenBank/DDBJ databases">
        <title>Phytopthora megakarya and P. palmivora, two closely related causual agents of cacao black pod achieved similar genome size and gene model numbers by different mechanisms.</title>
        <authorList>
            <person name="Ali S."/>
            <person name="Shao J."/>
            <person name="Larry D.J."/>
            <person name="Kronmiller B."/>
            <person name="Shen D."/>
            <person name="Strem M.D."/>
            <person name="Melnick R.L."/>
            <person name="Guiltinan M.J."/>
            <person name="Tyler B.M."/>
            <person name="Meinhardt L.W."/>
            <person name="Bailey B.A."/>
        </authorList>
    </citation>
    <scope>NUCLEOTIDE SEQUENCE [LARGE SCALE GENOMIC DNA]</scope>
    <source>
        <strain evidence="2">zdho120</strain>
    </source>
</reference>
<evidence type="ECO:0000313" key="1">
    <source>
        <dbReference type="EMBL" id="OWZ04839.1"/>
    </source>
</evidence>
<accession>A0A225VIQ0</accession>
<protein>
    <submittedName>
        <fullName evidence="1">Uncharacterized protein</fullName>
    </submittedName>
</protein>
<gene>
    <name evidence="1" type="ORF">PHMEG_00023183</name>
</gene>
<evidence type="ECO:0000313" key="2">
    <source>
        <dbReference type="Proteomes" id="UP000198211"/>
    </source>
</evidence>
<dbReference type="EMBL" id="NBNE01004744">
    <property type="protein sequence ID" value="OWZ04839.1"/>
    <property type="molecule type" value="Genomic_DNA"/>
</dbReference>
<name>A0A225VIQ0_9STRA</name>
<dbReference type="AlphaFoldDB" id="A0A225VIQ0"/>
<sequence>MSHVSQPPVLPRGASTVAVTKCCSQLYKHFSGGTYYLYICCPLTAAQWLKLVVTRHISGGRKITIPCPVAMVNYHKCMGEVDIRINYGYNATRFSLQYDFASTTKLFFWI</sequence>
<organism evidence="1 2">
    <name type="scientific">Phytophthora megakarya</name>
    <dbReference type="NCBI Taxonomy" id="4795"/>
    <lineage>
        <taxon>Eukaryota</taxon>
        <taxon>Sar</taxon>
        <taxon>Stramenopiles</taxon>
        <taxon>Oomycota</taxon>
        <taxon>Peronosporomycetes</taxon>
        <taxon>Peronosporales</taxon>
        <taxon>Peronosporaceae</taxon>
        <taxon>Phytophthora</taxon>
    </lineage>
</organism>